<accession>A0A2U2AMZ4</accession>
<evidence type="ECO:0000313" key="2">
    <source>
        <dbReference type="Proteomes" id="UP000244948"/>
    </source>
</evidence>
<gene>
    <name evidence="1" type="ORF">DC082_03350</name>
</gene>
<name>A0A2U2AMZ4_9GAMM</name>
<comment type="caution">
    <text evidence="1">The sequence shown here is derived from an EMBL/GenBank/DDBJ whole genome shotgun (WGS) entry which is preliminary data.</text>
</comment>
<organism evidence="1 2">
    <name type="scientific">Ignatzschineria indica</name>
    <dbReference type="NCBI Taxonomy" id="472583"/>
    <lineage>
        <taxon>Bacteria</taxon>
        <taxon>Pseudomonadati</taxon>
        <taxon>Pseudomonadota</taxon>
        <taxon>Gammaproteobacteria</taxon>
        <taxon>Cardiobacteriales</taxon>
        <taxon>Ignatzschineriaceae</taxon>
        <taxon>Ignatzschineria</taxon>
    </lineage>
</organism>
<sequence length="177" mass="20590">MEIISLYKAPVLPPKEENGDRYITGSTPLYSHRVLIQHLVGDDAKGIVISADLEHKIIEDFKALNSDKVYNIDELQDQYEVDSISEIITLLMKENFYPENKAYFLNSSWCIYHVGDSKKWAASDAYILNPYPKDTLLTKTEKREDYYCKFFIGNKRLILIGVSFHEVRDEYNGVRRI</sequence>
<dbReference type="Proteomes" id="UP000244948">
    <property type="component" value="Unassembled WGS sequence"/>
</dbReference>
<protein>
    <submittedName>
        <fullName evidence="1">Uncharacterized protein</fullName>
    </submittedName>
</protein>
<reference evidence="1 2" key="1">
    <citation type="journal article" date="2018" name="Genome Announc.">
        <title>Ignatzschineria cameli sp. nov., isolated from necrotic foot tissue of dromedaries (Camelus dromedarius) and associated maggots (Wohlfahrtia species) in Dubai.</title>
        <authorList>
            <person name="Tsang C.C."/>
            <person name="Tang J.Y."/>
            <person name="Fong J.Y."/>
            <person name="Kinne J."/>
            <person name="Lee H.H."/>
            <person name="Joseph M."/>
            <person name="Jose S."/>
            <person name="Schuster R.K."/>
            <person name="Tang Y."/>
            <person name="Sivakumar S."/>
            <person name="Chen J.H."/>
            <person name="Teng J.L."/>
            <person name="Lau S.K."/>
            <person name="Wernery U."/>
            <person name="Woo P.C."/>
        </authorList>
    </citation>
    <scope>NUCLEOTIDE SEQUENCE [LARGE SCALE GENOMIC DNA]</scope>
    <source>
        <strain evidence="1 2">KCTC 22643</strain>
    </source>
</reference>
<keyword evidence="2" id="KW-1185">Reference proteome</keyword>
<evidence type="ECO:0000313" key="1">
    <source>
        <dbReference type="EMBL" id="PWD84582.1"/>
    </source>
</evidence>
<dbReference type="RefSeq" id="WP_109201282.1">
    <property type="nucleotide sequence ID" value="NZ_BMXZ01000001.1"/>
</dbReference>
<proteinExistence type="predicted"/>
<dbReference type="EMBL" id="QEWR01000002">
    <property type="protein sequence ID" value="PWD84582.1"/>
    <property type="molecule type" value="Genomic_DNA"/>
</dbReference>
<dbReference type="AlphaFoldDB" id="A0A2U2AMZ4"/>